<dbReference type="InterPro" id="IPR018575">
    <property type="entry name" value="Restrct_endonuc_II_Eco29kI"/>
</dbReference>
<comment type="caution">
    <text evidence="1">The sequence shown here is derived from an EMBL/GenBank/DDBJ whole genome shotgun (WGS) entry which is preliminary data.</text>
</comment>
<dbReference type="Proteomes" id="UP000675781">
    <property type="component" value="Unassembled WGS sequence"/>
</dbReference>
<evidence type="ECO:0000313" key="2">
    <source>
        <dbReference type="Proteomes" id="UP000675781"/>
    </source>
</evidence>
<proteinExistence type="predicted"/>
<dbReference type="Pfam" id="PF09517">
    <property type="entry name" value="RE_Eco29kI"/>
    <property type="match status" value="1"/>
</dbReference>
<gene>
    <name evidence="1" type="ORF">KDL01_09415</name>
</gene>
<dbReference type="AlphaFoldDB" id="A0A941EM85"/>
<dbReference type="GO" id="GO:0004519">
    <property type="term" value="F:endonuclease activity"/>
    <property type="evidence" value="ECO:0007669"/>
    <property type="project" value="UniProtKB-KW"/>
</dbReference>
<reference evidence="1" key="1">
    <citation type="submission" date="2021-04" db="EMBL/GenBank/DDBJ databases">
        <title>Genome based classification of Actinospica acidithermotolerans sp. nov., an actinobacterium isolated from an Indonesian hot spring.</title>
        <authorList>
            <person name="Kusuma A.B."/>
            <person name="Putra K.E."/>
            <person name="Nafisah S."/>
            <person name="Loh J."/>
            <person name="Nouioui I."/>
            <person name="Goodfellow M."/>
        </authorList>
    </citation>
    <scope>NUCLEOTIDE SEQUENCE</scope>
    <source>
        <strain evidence="1">CSCA 57</strain>
    </source>
</reference>
<organism evidence="1 2">
    <name type="scientific">Actinospica durhamensis</name>
    <dbReference type="NCBI Taxonomy" id="1508375"/>
    <lineage>
        <taxon>Bacteria</taxon>
        <taxon>Bacillati</taxon>
        <taxon>Actinomycetota</taxon>
        <taxon>Actinomycetes</taxon>
        <taxon>Catenulisporales</taxon>
        <taxon>Actinospicaceae</taxon>
        <taxon>Actinospica</taxon>
    </lineage>
</organism>
<sequence length="241" mass="26506">MTKQERYSKAVKLEAIKSAGPGYNPLELTELARSVGRKLLECPPKSLDDLLPPFGGAGIYALFYSGPNPLYVPISGIRTPIYVGRAIPKGARTGQEAVRDDEANLPLWARIKDHRKSVRCAEESLSAGDFTYRYLVTEQTFIHLAEGMMIKTLRPVWNSVVDGFGIHGPGSGRGEQKMSKWDTVHVGRPFAKGRAANESSPEQIAHAINAHFTEHPPMDALERLSPMAPVEIGQLTEDQES</sequence>
<accession>A0A941EM85</accession>
<keyword evidence="2" id="KW-1185">Reference proteome</keyword>
<dbReference type="EMBL" id="JAGSOG010000031">
    <property type="protein sequence ID" value="MBR7833483.1"/>
    <property type="molecule type" value="Genomic_DNA"/>
</dbReference>
<dbReference type="RefSeq" id="WP_212528004.1">
    <property type="nucleotide sequence ID" value="NZ_JAGSOG010000031.1"/>
</dbReference>
<keyword evidence="1" id="KW-0255">Endonuclease</keyword>
<protein>
    <submittedName>
        <fullName evidence="1">Eco29kI family restriction endonuclease</fullName>
        <ecNumber evidence="1">3.1.21.-</ecNumber>
    </submittedName>
</protein>
<keyword evidence="1" id="KW-0378">Hydrolase</keyword>
<dbReference type="EC" id="3.1.21.-" evidence="1"/>
<evidence type="ECO:0000313" key="1">
    <source>
        <dbReference type="EMBL" id="MBR7833483.1"/>
    </source>
</evidence>
<dbReference type="GO" id="GO:0016787">
    <property type="term" value="F:hydrolase activity"/>
    <property type="evidence" value="ECO:0007669"/>
    <property type="project" value="UniProtKB-KW"/>
</dbReference>
<name>A0A941EM85_9ACTN</name>
<keyword evidence="1" id="KW-0540">Nuclease</keyword>